<dbReference type="EMBL" id="AGQV01000010">
    <property type="protein sequence ID" value="EHH67311.1"/>
    <property type="molecule type" value="Genomic_DNA"/>
</dbReference>
<accession>G6XLQ6</accession>
<evidence type="ECO:0000313" key="1">
    <source>
        <dbReference type="EMBL" id="EHH67311.1"/>
    </source>
</evidence>
<reference evidence="1 2" key="1">
    <citation type="submission" date="2011-10" db="EMBL/GenBank/DDBJ databases">
        <title>Genome sequence of Gluconobacter morbifer G707, isolated from Drosophila gut.</title>
        <authorList>
            <person name="Lee W.-J."/>
            <person name="Kim E.-K."/>
        </authorList>
    </citation>
    <scope>NUCLEOTIDE SEQUENCE [LARGE SCALE GENOMIC DNA]</scope>
    <source>
        <strain evidence="1 2">G707</strain>
    </source>
</reference>
<protein>
    <submittedName>
        <fullName evidence="1">Uncharacterized protein</fullName>
    </submittedName>
</protein>
<proteinExistence type="predicted"/>
<dbReference type="Proteomes" id="UP000004949">
    <property type="component" value="Unassembled WGS sequence"/>
</dbReference>
<gene>
    <name evidence="1" type="ORF">GMO_23050</name>
</gene>
<dbReference type="AlphaFoldDB" id="G6XLQ6"/>
<comment type="caution">
    <text evidence="1">The sequence shown here is derived from an EMBL/GenBank/DDBJ whole genome shotgun (WGS) entry which is preliminary data.</text>
</comment>
<sequence length="193" mass="22873">MIQEKAKNEKIYSQQEMNAECEKKYKMGLEKRKEEQESEKKYCFEQNEILRKKIELFTAGLSDRFDKFSKEAMKETSSLVFSIISKFFFTSQENISCLENEFLSNIFLVIENNKNFKIKCNKEKYGIIKNILLESNNSVKFSFFEDTKGEDIEILWQDGEAYAEVEKACHQVIQKFQKINEKGQSMKKDNHDE</sequence>
<evidence type="ECO:0000313" key="2">
    <source>
        <dbReference type="Proteomes" id="UP000004949"/>
    </source>
</evidence>
<keyword evidence="2" id="KW-1185">Reference proteome</keyword>
<dbReference type="RefSeq" id="WP_008852448.1">
    <property type="nucleotide sequence ID" value="NZ_AGQV01000010.1"/>
</dbReference>
<name>G6XLQ6_9PROT</name>
<dbReference type="STRING" id="1088869.GMO_23050"/>
<organism evidence="1 2">
    <name type="scientific">Gluconobacter morbifer G707</name>
    <dbReference type="NCBI Taxonomy" id="1088869"/>
    <lineage>
        <taxon>Bacteria</taxon>
        <taxon>Pseudomonadati</taxon>
        <taxon>Pseudomonadota</taxon>
        <taxon>Alphaproteobacteria</taxon>
        <taxon>Acetobacterales</taxon>
        <taxon>Acetobacteraceae</taxon>
        <taxon>Gluconobacter</taxon>
    </lineage>
</organism>